<accession>A0ABQ5EK32</accession>
<evidence type="ECO:0000313" key="4">
    <source>
        <dbReference type="Proteomes" id="UP001151760"/>
    </source>
</evidence>
<sequence length="453" mass="51833">KTCDLTDVENISDVDHLQFFDIQLPQSPNDDGRDSSVEEGSLPYSDHHDFAQDTCIKKKYVSYSKLNIVNMCFATILNKSVESTCLSEALSDPNRLEAMNNEIEALNRNNTWTICDLPIGRKRIDINNAFMYGDLVEDVHMTLPDGYNIEDKSKHRNDKFIALLLYVDDIVITGNDDIGINEFKLFLSTKFLIKDLGTLKYFLGIEVIENDLGLCMCQRKYCLELLHEYGLLAARHVDIPLHENSIHGFEETNNDKYLSDYTSYQKEAEYRSMSSASCEVFWMGNLLHNIGLKNLYPVELFCDNFSAIQIAANRVFHERTKHFELDVHFVREKEIKLRFKEEKVGFKEKEEELKLISLRGDVKYAGSLNTSPTKGIREGPGIAVLRRGFERAHAKPPGAKMNAKTEMKNVVKTKMFKVTTDDFAVECGISRVVVVVELIIDRKKMEICLGYSL</sequence>
<dbReference type="CDD" id="cd09272">
    <property type="entry name" value="RNase_HI_RT_Ty1"/>
    <property type="match status" value="1"/>
</dbReference>
<dbReference type="PANTHER" id="PTHR11439:SF470">
    <property type="entry name" value="CYSTEINE-RICH RLK (RECEPTOR-LIKE PROTEIN KINASE) 8"/>
    <property type="match status" value="1"/>
</dbReference>
<evidence type="ECO:0000259" key="2">
    <source>
        <dbReference type="Pfam" id="PF07727"/>
    </source>
</evidence>
<feature type="region of interest" description="Disordered" evidence="1">
    <location>
        <begin position="24"/>
        <end position="45"/>
    </location>
</feature>
<feature type="non-terminal residue" evidence="3">
    <location>
        <position position="1"/>
    </location>
</feature>
<evidence type="ECO:0000313" key="3">
    <source>
        <dbReference type="EMBL" id="GJT50877.1"/>
    </source>
</evidence>
<gene>
    <name evidence="3" type="ORF">Tco_0977034</name>
</gene>
<dbReference type="InterPro" id="IPR043502">
    <property type="entry name" value="DNA/RNA_pol_sf"/>
</dbReference>
<organism evidence="3 4">
    <name type="scientific">Tanacetum coccineum</name>
    <dbReference type="NCBI Taxonomy" id="301880"/>
    <lineage>
        <taxon>Eukaryota</taxon>
        <taxon>Viridiplantae</taxon>
        <taxon>Streptophyta</taxon>
        <taxon>Embryophyta</taxon>
        <taxon>Tracheophyta</taxon>
        <taxon>Spermatophyta</taxon>
        <taxon>Magnoliopsida</taxon>
        <taxon>eudicotyledons</taxon>
        <taxon>Gunneridae</taxon>
        <taxon>Pentapetalae</taxon>
        <taxon>asterids</taxon>
        <taxon>campanulids</taxon>
        <taxon>Asterales</taxon>
        <taxon>Asteraceae</taxon>
        <taxon>Asteroideae</taxon>
        <taxon>Anthemideae</taxon>
        <taxon>Anthemidinae</taxon>
        <taxon>Tanacetum</taxon>
    </lineage>
</organism>
<name>A0ABQ5EK32_9ASTR</name>
<protein>
    <submittedName>
        <fullName evidence="3">Ribonuclease H-like domain-containing protein</fullName>
    </submittedName>
</protein>
<evidence type="ECO:0000256" key="1">
    <source>
        <dbReference type="SAM" id="MobiDB-lite"/>
    </source>
</evidence>
<reference evidence="3" key="2">
    <citation type="submission" date="2022-01" db="EMBL/GenBank/DDBJ databases">
        <authorList>
            <person name="Yamashiro T."/>
            <person name="Shiraishi A."/>
            <person name="Satake H."/>
            <person name="Nakayama K."/>
        </authorList>
    </citation>
    <scope>NUCLEOTIDE SEQUENCE</scope>
</reference>
<reference evidence="3" key="1">
    <citation type="journal article" date="2022" name="Int. J. Mol. Sci.">
        <title>Draft Genome of Tanacetum Coccineum: Genomic Comparison of Closely Related Tanacetum-Family Plants.</title>
        <authorList>
            <person name="Yamashiro T."/>
            <person name="Shiraishi A."/>
            <person name="Nakayama K."/>
            <person name="Satake H."/>
        </authorList>
    </citation>
    <scope>NUCLEOTIDE SEQUENCE</scope>
</reference>
<feature type="domain" description="Reverse transcriptase Ty1/copia-type" evidence="2">
    <location>
        <begin position="161"/>
        <end position="241"/>
    </location>
</feature>
<dbReference type="SUPFAM" id="SSF56672">
    <property type="entry name" value="DNA/RNA polymerases"/>
    <property type="match status" value="1"/>
</dbReference>
<dbReference type="Pfam" id="PF07727">
    <property type="entry name" value="RVT_2"/>
    <property type="match status" value="1"/>
</dbReference>
<dbReference type="EMBL" id="BQNB010016358">
    <property type="protein sequence ID" value="GJT50877.1"/>
    <property type="molecule type" value="Genomic_DNA"/>
</dbReference>
<comment type="caution">
    <text evidence="3">The sequence shown here is derived from an EMBL/GenBank/DDBJ whole genome shotgun (WGS) entry which is preliminary data.</text>
</comment>
<dbReference type="PANTHER" id="PTHR11439">
    <property type="entry name" value="GAG-POL-RELATED RETROTRANSPOSON"/>
    <property type="match status" value="1"/>
</dbReference>
<keyword evidence="4" id="KW-1185">Reference proteome</keyword>
<proteinExistence type="predicted"/>
<dbReference type="InterPro" id="IPR013103">
    <property type="entry name" value="RVT_2"/>
</dbReference>
<dbReference type="Proteomes" id="UP001151760">
    <property type="component" value="Unassembled WGS sequence"/>
</dbReference>